<proteinExistence type="predicted"/>
<name>A0A975D5B3_9SPHN</name>
<protein>
    <submittedName>
        <fullName evidence="1">Uncharacterized protein</fullName>
    </submittedName>
</protein>
<evidence type="ECO:0000313" key="2">
    <source>
        <dbReference type="Proteomes" id="UP000664914"/>
    </source>
</evidence>
<dbReference type="Proteomes" id="UP000664914">
    <property type="component" value="Chromosome"/>
</dbReference>
<dbReference type="AlphaFoldDB" id="A0A975D5B3"/>
<reference evidence="1" key="1">
    <citation type="submission" date="2020-07" db="EMBL/GenBank/DDBJ databases">
        <authorList>
            <person name="Camacho E."/>
        </authorList>
    </citation>
    <scope>NUCLEOTIDE SEQUENCE</scope>
    <source>
        <strain evidence="1">MPO218</strain>
    </source>
</reference>
<dbReference type="EMBL" id="CP059319">
    <property type="protein sequence ID" value="QTH23049.1"/>
    <property type="molecule type" value="Genomic_DNA"/>
</dbReference>
<reference evidence="1" key="2">
    <citation type="submission" date="2021-04" db="EMBL/GenBank/DDBJ databases">
        <title>Isolation and genomic analysis of the ibuprofen-degrading bacterium Sphingomonas strain MPO218.</title>
        <authorList>
            <person name="Aulestia M."/>
            <person name="Flores A."/>
            <person name="Mangas E.L."/>
            <person name="Perez-Pulido A.J."/>
            <person name="Santero E."/>
            <person name="Camacho E.M."/>
        </authorList>
    </citation>
    <scope>NUCLEOTIDE SEQUENCE</scope>
    <source>
        <strain evidence="1">MPO218</strain>
    </source>
</reference>
<dbReference type="RefSeq" id="WP_208633575.1">
    <property type="nucleotide sequence ID" value="NZ_CP059319.1"/>
</dbReference>
<accession>A0A975D5B3</accession>
<gene>
    <name evidence="1" type="ORF">HRJ34_05935</name>
</gene>
<evidence type="ECO:0000313" key="1">
    <source>
        <dbReference type="EMBL" id="QTH23049.1"/>
    </source>
</evidence>
<organism evidence="1 2">
    <name type="scientific">Rhizorhabdus wittichii</name>
    <dbReference type="NCBI Taxonomy" id="160791"/>
    <lineage>
        <taxon>Bacteria</taxon>
        <taxon>Pseudomonadati</taxon>
        <taxon>Pseudomonadota</taxon>
        <taxon>Alphaproteobacteria</taxon>
        <taxon>Sphingomonadales</taxon>
        <taxon>Sphingomonadaceae</taxon>
        <taxon>Rhizorhabdus</taxon>
    </lineage>
</organism>
<sequence length="67" mass="7771">MEAIDGLVADSSALIDGYLDPADREQLYNRIWHCLRWQQHEPDDRITQLIIRLCDLFVLVMPSSTGR</sequence>